<protein>
    <submittedName>
        <fullName evidence="2">DUF4097 family beta strand repeat protein</fullName>
    </submittedName>
</protein>
<comment type="caution">
    <text evidence="2">The sequence shown here is derived from an EMBL/GenBank/DDBJ whole genome shotgun (WGS) entry which is preliminary data.</text>
</comment>
<gene>
    <name evidence="2" type="ORF">JFL43_06615</name>
</gene>
<evidence type="ECO:0000259" key="1">
    <source>
        <dbReference type="Pfam" id="PF13349"/>
    </source>
</evidence>
<reference evidence="2 3" key="1">
    <citation type="submission" date="2020-12" db="EMBL/GenBank/DDBJ databases">
        <title>YIM B01967 draft genome.</title>
        <authorList>
            <person name="Yan X."/>
        </authorList>
    </citation>
    <scope>NUCLEOTIDE SEQUENCE [LARGE SCALE GENOMIC DNA]</scope>
    <source>
        <strain evidence="2 3">YIM B01967</strain>
    </source>
</reference>
<evidence type="ECO:0000313" key="2">
    <source>
        <dbReference type="EMBL" id="MBK3494529.1"/>
    </source>
</evidence>
<dbReference type="Proteomes" id="UP000618943">
    <property type="component" value="Unassembled WGS sequence"/>
</dbReference>
<dbReference type="InterPro" id="IPR025164">
    <property type="entry name" value="Toastrack_DUF4097"/>
</dbReference>
<dbReference type="EMBL" id="JAEOAH010000006">
    <property type="protein sequence ID" value="MBK3494529.1"/>
    <property type="molecule type" value="Genomic_DNA"/>
</dbReference>
<dbReference type="RefSeq" id="WP_200748387.1">
    <property type="nucleotide sequence ID" value="NZ_JAEOAH010000006.1"/>
</dbReference>
<organism evidence="2 3">
    <name type="scientific">Viridibacillus soli</name>
    <dbReference type="NCBI Taxonomy" id="2798301"/>
    <lineage>
        <taxon>Bacteria</taxon>
        <taxon>Bacillati</taxon>
        <taxon>Bacillota</taxon>
        <taxon>Bacilli</taxon>
        <taxon>Bacillales</taxon>
        <taxon>Caryophanaceae</taxon>
        <taxon>Viridibacillus</taxon>
    </lineage>
</organism>
<evidence type="ECO:0000313" key="3">
    <source>
        <dbReference type="Proteomes" id="UP000618943"/>
    </source>
</evidence>
<sequence>MKKLLVSIFLLAIIIISGFNFFTGMKMKDALIEKKIAVKDVDTVEILSSSIDIKVVEGSGDEAVFTLSGKTSSNLARKISLDVKKSGHSIVVNTKFKRTISFFNFNKGSVHLKVALPKAAYEKISVNTSSGDVAYVDVAVKDLTIQTASGDIAGRNITADDDVELTSSSGDIIVQDMKMKNIIMDATSGDITGQSITVDGDAKLTSSSGDISTQDLRAKRIEMNTTSGDVAADYLAGEINAKTSSGDIAVLLDTADEHITLSTSSGDATFVLKNKSDNLGVDFRSNSGDGTVIYSGMTFKEKKDHRIIGGIGSGNPLVKCQTSSGDFELIAQ</sequence>
<name>A0ABS1H532_9BACL</name>
<dbReference type="Pfam" id="PF13349">
    <property type="entry name" value="DUF4097"/>
    <property type="match status" value="1"/>
</dbReference>
<accession>A0ABS1H532</accession>
<keyword evidence="3" id="KW-1185">Reference proteome</keyword>
<proteinExistence type="predicted"/>
<feature type="domain" description="DUF4097" evidence="1">
    <location>
        <begin position="160"/>
        <end position="329"/>
    </location>
</feature>